<dbReference type="STRING" id="34103.SAMN05421778_101279"/>
<dbReference type="InterPro" id="IPR000073">
    <property type="entry name" value="AB_hydrolase_1"/>
</dbReference>
<dbReference type="Proteomes" id="UP000026714">
    <property type="component" value="Unassembled WGS sequence"/>
</dbReference>
<keyword evidence="2" id="KW-0378">Hydrolase</keyword>
<dbReference type="InterPro" id="IPR029058">
    <property type="entry name" value="AB_hydrolase_fold"/>
</dbReference>
<protein>
    <submittedName>
        <fullName evidence="2">Putative hydrolase or acyltransferase of alpha/beta superfamily</fullName>
    </submittedName>
</protein>
<dbReference type="eggNOG" id="COG2267">
    <property type="taxonomic scope" value="Bacteria"/>
</dbReference>
<dbReference type="Gene3D" id="3.40.50.1820">
    <property type="entry name" value="alpha/beta hydrolase"/>
    <property type="match status" value="1"/>
</dbReference>
<reference evidence="2 3" key="1">
    <citation type="journal article" date="2014" name="FEMS Microbiol. Ecol.">
        <title>Sphaerotilus natans encrusted with nanoball-shaped Fe(III) oxide minerals formed by nitrate-reducing mixotrophic Fe(II) oxidation.</title>
        <authorList>
            <person name="Park S."/>
            <person name="Kim D.H."/>
            <person name="Lee J.H."/>
            <person name="Hur H.G."/>
        </authorList>
    </citation>
    <scope>NUCLEOTIDE SEQUENCE [LARGE SCALE GENOMIC DNA]</scope>
    <source>
        <strain evidence="2 3">DSM 6575</strain>
    </source>
</reference>
<dbReference type="PANTHER" id="PTHR43689">
    <property type="entry name" value="HYDROLASE"/>
    <property type="match status" value="1"/>
</dbReference>
<keyword evidence="2" id="KW-0808">Transferase</keyword>
<evidence type="ECO:0000259" key="1">
    <source>
        <dbReference type="Pfam" id="PF12697"/>
    </source>
</evidence>
<accession>A0A059KHQ8</accession>
<dbReference type="GO" id="GO:0016787">
    <property type="term" value="F:hydrolase activity"/>
    <property type="evidence" value="ECO:0007669"/>
    <property type="project" value="UniProtKB-KW"/>
</dbReference>
<gene>
    <name evidence="2" type="ORF">X805_37680</name>
</gene>
<dbReference type="AlphaFoldDB" id="A0A059KHQ8"/>
<feature type="domain" description="AB hydrolase-1" evidence="1">
    <location>
        <begin position="7"/>
        <end position="261"/>
    </location>
</feature>
<evidence type="ECO:0000313" key="2">
    <source>
        <dbReference type="EMBL" id="KDB50633.1"/>
    </source>
</evidence>
<evidence type="ECO:0000313" key="3">
    <source>
        <dbReference type="Proteomes" id="UP000026714"/>
    </source>
</evidence>
<dbReference type="GO" id="GO:0016746">
    <property type="term" value="F:acyltransferase activity"/>
    <property type="evidence" value="ECO:0007669"/>
    <property type="project" value="UniProtKB-KW"/>
</dbReference>
<proteinExistence type="predicted"/>
<comment type="caution">
    <text evidence="2">The sequence shown here is derived from an EMBL/GenBank/DDBJ whole genome shotgun (WGS) entry which is preliminary data.</text>
</comment>
<organism evidence="2 3">
    <name type="scientific">Sphaerotilus natans subsp. natans DSM 6575</name>
    <dbReference type="NCBI Taxonomy" id="1286631"/>
    <lineage>
        <taxon>Bacteria</taxon>
        <taxon>Pseudomonadati</taxon>
        <taxon>Pseudomonadota</taxon>
        <taxon>Betaproteobacteria</taxon>
        <taxon>Burkholderiales</taxon>
        <taxon>Sphaerotilaceae</taxon>
        <taxon>Sphaerotilus</taxon>
    </lineage>
</organism>
<dbReference type="PANTHER" id="PTHR43689:SF8">
    <property type="entry name" value="ALPHA_BETA-HYDROLASES SUPERFAMILY PROTEIN"/>
    <property type="match status" value="1"/>
</dbReference>
<sequence>MEAPGTIIFSHGNGFPAGTYRQMLEVWREAGWRVEALPMYGHDPAHPVSSNWPRLRDQLIGFASGLPVTPGPRVLIGHSMGGLLSLKAALHRPDLADAVLLLDAPVVGGWRAQSVRLAKATRLIARVSPGRIAARRRMHWPSVDAARAHFGAKSIFARWAPGVLDDYLACGLVAAGRTDADGVRLAFDRQIEARIYDTLPHTLERLLSRHPPRCPIAFLAGTESRELRQAGLAATRRLVGERLQWIEGSHLFPMEKPGEAARRVLEMLAGLPGRQATAADAHLGSVFQ</sequence>
<dbReference type="RefSeq" id="WP_051632257.1">
    <property type="nucleotide sequence ID" value="NZ_AZRA01000123.1"/>
</dbReference>
<dbReference type="SUPFAM" id="SSF53474">
    <property type="entry name" value="alpha/beta-Hydrolases"/>
    <property type="match status" value="1"/>
</dbReference>
<dbReference type="Pfam" id="PF12697">
    <property type="entry name" value="Abhydrolase_6"/>
    <property type="match status" value="1"/>
</dbReference>
<keyword evidence="2" id="KW-0012">Acyltransferase</keyword>
<keyword evidence="3" id="KW-1185">Reference proteome</keyword>
<name>A0A059KHQ8_9BURK</name>
<dbReference type="EMBL" id="AZRA01000123">
    <property type="protein sequence ID" value="KDB50633.1"/>
    <property type="molecule type" value="Genomic_DNA"/>
</dbReference>